<comment type="caution">
    <text evidence="2">The sequence shown here is derived from an EMBL/GenBank/DDBJ whole genome shotgun (WGS) entry which is preliminary data.</text>
</comment>
<feature type="compositionally biased region" description="Pro residues" evidence="1">
    <location>
        <begin position="12"/>
        <end position="34"/>
    </location>
</feature>
<dbReference type="AlphaFoldDB" id="A0AAE0E055"/>
<feature type="region of interest" description="Disordered" evidence="1">
    <location>
        <begin position="1"/>
        <end position="34"/>
    </location>
</feature>
<evidence type="ECO:0000313" key="2">
    <source>
        <dbReference type="EMBL" id="KAK3199450.1"/>
    </source>
</evidence>
<feature type="compositionally biased region" description="Low complexity" evidence="1">
    <location>
        <begin position="1"/>
        <end position="11"/>
    </location>
</feature>
<keyword evidence="3" id="KW-1185">Reference proteome</keyword>
<proteinExistence type="predicted"/>
<protein>
    <submittedName>
        <fullName evidence="2">Uncharacterized protein</fullName>
    </submittedName>
</protein>
<gene>
    <name evidence="2" type="ORF">Dsin_022865</name>
</gene>
<reference evidence="2" key="1">
    <citation type="journal article" date="2023" name="Plant J.">
        <title>Genome sequences and population genomics provide insights into the demographic history, inbreeding, and mutation load of two 'living fossil' tree species of Dipteronia.</title>
        <authorList>
            <person name="Feng Y."/>
            <person name="Comes H.P."/>
            <person name="Chen J."/>
            <person name="Zhu S."/>
            <person name="Lu R."/>
            <person name="Zhang X."/>
            <person name="Li P."/>
            <person name="Qiu J."/>
            <person name="Olsen K.M."/>
            <person name="Qiu Y."/>
        </authorList>
    </citation>
    <scope>NUCLEOTIDE SEQUENCE</scope>
    <source>
        <strain evidence="2">NBL</strain>
    </source>
</reference>
<dbReference type="Proteomes" id="UP001281410">
    <property type="component" value="Unassembled WGS sequence"/>
</dbReference>
<accession>A0AAE0E055</accession>
<dbReference type="EMBL" id="JANJYJ010000007">
    <property type="protein sequence ID" value="KAK3199450.1"/>
    <property type="molecule type" value="Genomic_DNA"/>
</dbReference>
<evidence type="ECO:0000256" key="1">
    <source>
        <dbReference type="SAM" id="MobiDB-lite"/>
    </source>
</evidence>
<sequence length="265" mass="29946">MSQESEPSVNSPAPPPPFVEGENPPPPPLPPPSPMVPTCSSKIVEAAASTPHCLKMVQDPDACMKVIRDKFQRIANIIGKERTRRIVLQYIGLVVDHHQQDLPEDHLLIPTLKIIHQHYLALLSKLGNIKGTNLTLSCFDFEIDYSRTISSMESNYKQIQRNILEKTDDSGKEQGHSDYYNILKELWKIQDDSTLEFVVCKIGPTKLQELEQTWKNLKEQRKLETASSSSQVDHSSMECTLLMELCRALCESDEPKSHLVNPSMT</sequence>
<organism evidence="2 3">
    <name type="scientific">Dipteronia sinensis</name>
    <dbReference type="NCBI Taxonomy" id="43782"/>
    <lineage>
        <taxon>Eukaryota</taxon>
        <taxon>Viridiplantae</taxon>
        <taxon>Streptophyta</taxon>
        <taxon>Embryophyta</taxon>
        <taxon>Tracheophyta</taxon>
        <taxon>Spermatophyta</taxon>
        <taxon>Magnoliopsida</taxon>
        <taxon>eudicotyledons</taxon>
        <taxon>Gunneridae</taxon>
        <taxon>Pentapetalae</taxon>
        <taxon>rosids</taxon>
        <taxon>malvids</taxon>
        <taxon>Sapindales</taxon>
        <taxon>Sapindaceae</taxon>
        <taxon>Hippocastanoideae</taxon>
        <taxon>Acereae</taxon>
        <taxon>Dipteronia</taxon>
    </lineage>
</organism>
<evidence type="ECO:0000313" key="3">
    <source>
        <dbReference type="Proteomes" id="UP001281410"/>
    </source>
</evidence>
<name>A0AAE0E055_9ROSI</name>